<reference evidence="3 4" key="3">
    <citation type="submission" date="2019-11" db="EMBL/GenBank/DDBJ databases">
        <title>A de novo genome assembly of a pear dwarfing rootstock.</title>
        <authorList>
            <person name="Wang F."/>
            <person name="Wang J."/>
            <person name="Li S."/>
            <person name="Zhang Y."/>
            <person name="Fang M."/>
            <person name="Ma L."/>
            <person name="Zhao Y."/>
            <person name="Jiang S."/>
        </authorList>
    </citation>
    <scope>NUCLEOTIDE SEQUENCE [LARGE SCALE GENOMIC DNA]</scope>
    <source>
        <strain evidence="3">S2</strain>
        <tissue evidence="3">Leaf</tissue>
    </source>
</reference>
<protein>
    <submittedName>
        <fullName evidence="3">Uncharacterized protein</fullName>
    </submittedName>
</protein>
<organism evidence="3 4">
    <name type="scientific">Pyrus ussuriensis x Pyrus communis</name>
    <dbReference type="NCBI Taxonomy" id="2448454"/>
    <lineage>
        <taxon>Eukaryota</taxon>
        <taxon>Viridiplantae</taxon>
        <taxon>Streptophyta</taxon>
        <taxon>Embryophyta</taxon>
        <taxon>Tracheophyta</taxon>
        <taxon>Spermatophyta</taxon>
        <taxon>Magnoliopsida</taxon>
        <taxon>eudicotyledons</taxon>
        <taxon>Gunneridae</taxon>
        <taxon>Pentapetalae</taxon>
        <taxon>rosids</taxon>
        <taxon>fabids</taxon>
        <taxon>Rosales</taxon>
        <taxon>Rosaceae</taxon>
        <taxon>Amygdaloideae</taxon>
        <taxon>Maleae</taxon>
        <taxon>Pyrus</taxon>
    </lineage>
</organism>
<dbReference type="EMBL" id="SMOL01000559">
    <property type="protein sequence ID" value="KAB2607214.1"/>
    <property type="molecule type" value="Genomic_DNA"/>
</dbReference>
<proteinExistence type="predicted"/>
<gene>
    <name evidence="3" type="ORF">D8674_006931</name>
</gene>
<evidence type="ECO:0000313" key="3">
    <source>
        <dbReference type="EMBL" id="KAB2607214.1"/>
    </source>
</evidence>
<name>A0A5N5G9A4_9ROSA</name>
<dbReference type="AlphaFoldDB" id="A0A5N5G9A4"/>
<evidence type="ECO:0000256" key="2">
    <source>
        <dbReference type="SAM" id="Phobius"/>
    </source>
</evidence>
<dbReference type="Proteomes" id="UP000327157">
    <property type="component" value="Chromosome 11"/>
</dbReference>
<accession>A0A5N5G9A4</accession>
<keyword evidence="2" id="KW-0812">Transmembrane</keyword>
<feature type="region of interest" description="Disordered" evidence="1">
    <location>
        <begin position="56"/>
        <end position="79"/>
    </location>
</feature>
<keyword evidence="2" id="KW-0472">Membrane</keyword>
<evidence type="ECO:0000313" key="4">
    <source>
        <dbReference type="Proteomes" id="UP000327157"/>
    </source>
</evidence>
<reference evidence="3 4" key="1">
    <citation type="submission" date="2019-09" db="EMBL/GenBank/DDBJ databases">
        <authorList>
            <person name="Ou C."/>
        </authorList>
    </citation>
    <scope>NUCLEOTIDE SEQUENCE [LARGE SCALE GENOMIC DNA]</scope>
    <source>
        <strain evidence="3">S2</strain>
        <tissue evidence="3">Leaf</tissue>
    </source>
</reference>
<comment type="caution">
    <text evidence="3">The sequence shown here is derived from an EMBL/GenBank/DDBJ whole genome shotgun (WGS) entry which is preliminary data.</text>
</comment>
<evidence type="ECO:0000256" key="1">
    <source>
        <dbReference type="SAM" id="MobiDB-lite"/>
    </source>
</evidence>
<keyword evidence="2" id="KW-1133">Transmembrane helix</keyword>
<feature type="transmembrane region" description="Helical" evidence="2">
    <location>
        <begin position="15"/>
        <end position="37"/>
    </location>
</feature>
<sequence length="170" mass="19124">MAKHSVGWVVAQKRWLLAFLVMFSLSTLVAFFIRVMFDTCDRGGLDVVDKNVPLEAPIGTSPSSSPSSRCKSWSRERSGGWKERVDLGRRKGRKVKIVEENEKVGRGGEEGGVDRRRVARTKGCSDEGNGGVEPWRWWKEWMGAWPGRRSKSGREVGCQEDSAIRHTIFA</sequence>
<keyword evidence="4" id="KW-1185">Reference proteome</keyword>
<reference evidence="4" key="2">
    <citation type="submission" date="2019-10" db="EMBL/GenBank/DDBJ databases">
        <title>A de novo genome assembly of a pear dwarfing rootstock.</title>
        <authorList>
            <person name="Wang F."/>
            <person name="Wang J."/>
            <person name="Li S."/>
            <person name="Zhang Y."/>
            <person name="Fang M."/>
            <person name="Ma L."/>
            <person name="Zhao Y."/>
            <person name="Jiang S."/>
        </authorList>
    </citation>
    <scope>NUCLEOTIDE SEQUENCE [LARGE SCALE GENOMIC DNA]</scope>
</reference>